<feature type="non-terminal residue" evidence="1">
    <location>
        <position position="282"/>
    </location>
</feature>
<dbReference type="Proteomes" id="UP000310200">
    <property type="component" value="Unassembled WGS sequence"/>
</dbReference>
<evidence type="ECO:0000313" key="1">
    <source>
        <dbReference type="EMBL" id="TGZ32501.1"/>
    </source>
</evidence>
<sequence length="282" mass="30377">MREGRSLMKKGRSTLLPGRLAGRVFLGEVKLLMGRLPLRGREGTRSAARVDEKREKVKVVPKGRGHEAALSRGGTNGQIKPAKKGGVPLPSKRAAVYVMVPERGGVTYAEALRSARERTSLANLGVSEVRSRRAITGSLIMEIPGKSSDEKANRLAALMRDALADKGVRAARPSKRAEMRVGGLDDSATPGEAAIAEVGGCAVGDIKIGEILMFPNGMGIVWAQCPVALAAVAKRVKVRPLRCYRYLDVGYVRAWCTVPFDRSGRFYRCGECGYRANLCLAA</sequence>
<name>A0A4S2JAT0_9HYME</name>
<organism evidence="1 2">
    <name type="scientific">Temnothorax longispinosus</name>
    <dbReference type="NCBI Taxonomy" id="300112"/>
    <lineage>
        <taxon>Eukaryota</taxon>
        <taxon>Metazoa</taxon>
        <taxon>Ecdysozoa</taxon>
        <taxon>Arthropoda</taxon>
        <taxon>Hexapoda</taxon>
        <taxon>Insecta</taxon>
        <taxon>Pterygota</taxon>
        <taxon>Neoptera</taxon>
        <taxon>Endopterygota</taxon>
        <taxon>Hymenoptera</taxon>
        <taxon>Apocrita</taxon>
        <taxon>Aculeata</taxon>
        <taxon>Formicoidea</taxon>
        <taxon>Formicidae</taxon>
        <taxon>Myrmicinae</taxon>
        <taxon>Temnothorax</taxon>
    </lineage>
</organism>
<accession>A0A4S2JAT0</accession>
<evidence type="ECO:0000313" key="2">
    <source>
        <dbReference type="Proteomes" id="UP000310200"/>
    </source>
</evidence>
<comment type="caution">
    <text evidence="1">The sequence shown here is derived from an EMBL/GenBank/DDBJ whole genome shotgun (WGS) entry which is preliminary data.</text>
</comment>
<gene>
    <name evidence="1" type="ORF">DBV15_12905</name>
</gene>
<dbReference type="STRING" id="300112.A0A4S2JAT0"/>
<dbReference type="EMBL" id="QBLH01003822">
    <property type="protein sequence ID" value="TGZ32501.1"/>
    <property type="molecule type" value="Genomic_DNA"/>
</dbReference>
<evidence type="ECO:0008006" key="3">
    <source>
        <dbReference type="Google" id="ProtNLM"/>
    </source>
</evidence>
<reference evidence="1 2" key="1">
    <citation type="journal article" date="2019" name="Philos. Trans. R. Soc. Lond., B, Biol. Sci.">
        <title>Ant behaviour and brain gene expression of defending hosts depend on the ecological success of the intruding social parasite.</title>
        <authorList>
            <person name="Kaur R."/>
            <person name="Stoldt M."/>
            <person name="Jongepier E."/>
            <person name="Feldmeyer B."/>
            <person name="Menzel F."/>
            <person name="Bornberg-Bauer E."/>
            <person name="Foitzik S."/>
        </authorList>
    </citation>
    <scope>NUCLEOTIDE SEQUENCE [LARGE SCALE GENOMIC DNA]</scope>
    <source>
        <tissue evidence="1">Whole body</tissue>
    </source>
</reference>
<protein>
    <recommendedName>
        <fullName evidence="3">CCHC-type domain-containing protein</fullName>
    </recommendedName>
</protein>
<dbReference type="AlphaFoldDB" id="A0A4S2JAT0"/>
<keyword evidence="2" id="KW-1185">Reference proteome</keyword>
<proteinExistence type="predicted"/>